<sequence>MMSLKPRNVDFTETWAHLKETVAGVVGLRAVERSVWNTRFSDVYALCVAHPEPLADRLYDETRNFLEEHVSGLLQRVRGSSSLDNNDHNDGLLTRYVAAWREYSQGVAYLNSLYSYLNLQHVKRQKVSDAEIIYGSAAAASCPEHDARQLEVGELGLEIWERVLVRPLSSALTGRIVSALAAARSSAPDPALASTLREAIHSTVQVRAFRVRAPLQLYQQLVLEPYLSAAAAAHAQLAAELLARGDVAHYTKHALAGLDREVSLGARFLDPSSAESVRVCYERAAVAAHLPALHATVDALVRDAARATEPDAKERRADLRRMYTLLRPLGAAALRPLVDAAHAQAAAEGHALLAAPHNKDEAHTHFVNAMLSLHGKYSKLFAEVFGGAQAFIGALDKACSAVVNARPVAAAASSSGGGAGGAGGGAGGAPGSPPPAGPARAPELLARYCDCLLRKRAGAEADVDDRLAAAIVVFKYVDDKDVFQKYYARALARRLIHQLSASMEQEEAMINRLKAACGYEFTNKLHRMFTDVAVSADLNAKFQQHLRDNDLATNTGFFIQVLQAGAWPLGGAMAPLAPPQQLERPARLFEAFYRASFSGRRLAWLHHLCTGELRTRYTPRLYHVSATTPQCALLLSFETQDVWNARELRDALQLAGDAWTRHLKPLVDIGLLTATGEVCEESNGGSPAADATLALNLSFSCKRTKLRLTCASAPSHAGGSGSGSGAAEGAESAHCDDDRKMYLQAAIVRIMKQRKVLRHTELIQEVVSQARGSFAPSVAMIKKCIEALIDKQYLERAPAALDTYSYLA</sequence>
<dbReference type="AlphaFoldDB" id="A0A7E5WGP3"/>
<dbReference type="CTD" id="8453"/>
<evidence type="ECO:0000256" key="7">
    <source>
        <dbReference type="PROSITE-ProRule" id="PRU00330"/>
    </source>
</evidence>
<dbReference type="Gene3D" id="1.10.10.10">
    <property type="entry name" value="Winged helix-like DNA-binding domain superfamily/Winged helix DNA-binding domain"/>
    <property type="match status" value="1"/>
</dbReference>
<dbReference type="FunFam" id="1.20.1310.10:FF:000012">
    <property type="entry name" value="Cullin 2"/>
    <property type="match status" value="1"/>
</dbReference>
<evidence type="ECO:0000313" key="15">
    <source>
        <dbReference type="RefSeq" id="XP_026739579.1"/>
    </source>
</evidence>
<dbReference type="Pfam" id="PF10557">
    <property type="entry name" value="Cullin_Nedd8"/>
    <property type="match status" value="1"/>
</dbReference>
<dbReference type="GO" id="GO:0031981">
    <property type="term" value="C:nuclear lumen"/>
    <property type="evidence" value="ECO:0007669"/>
    <property type="project" value="UniProtKB-ARBA"/>
</dbReference>
<reference evidence="12 13" key="1">
    <citation type="submission" date="2025-04" db="UniProtKB">
        <authorList>
            <consortium name="RefSeq"/>
        </authorList>
    </citation>
    <scope>IDENTIFICATION</scope>
</reference>
<evidence type="ECO:0000256" key="6">
    <source>
        <dbReference type="ARBA" id="ARBA00022990"/>
    </source>
</evidence>
<dbReference type="GO" id="GO:0031461">
    <property type="term" value="C:cullin-RING ubiquitin ligase complex"/>
    <property type="evidence" value="ECO:0007669"/>
    <property type="project" value="InterPro"/>
</dbReference>
<feature type="compositionally biased region" description="Gly residues" evidence="9">
    <location>
        <begin position="415"/>
        <end position="430"/>
    </location>
</feature>
<dbReference type="RefSeq" id="XP_026739580.1">
    <property type="nucleotide sequence ID" value="XM_026883779.1"/>
</dbReference>
<dbReference type="RefSeq" id="XP_026739577.1">
    <property type="nucleotide sequence ID" value="XM_026883776.1"/>
</dbReference>
<evidence type="ECO:0000256" key="2">
    <source>
        <dbReference type="ARBA" id="ARBA00006019"/>
    </source>
</evidence>
<dbReference type="FunFam" id="1.20.1310.10:FF:000016">
    <property type="entry name" value="Cullin 2"/>
    <property type="match status" value="1"/>
</dbReference>
<evidence type="ECO:0000256" key="5">
    <source>
        <dbReference type="ARBA" id="ARBA00022843"/>
    </source>
</evidence>
<evidence type="ECO:0000256" key="1">
    <source>
        <dbReference type="ARBA" id="ARBA00004906"/>
    </source>
</evidence>
<evidence type="ECO:0000256" key="9">
    <source>
        <dbReference type="SAM" id="MobiDB-lite"/>
    </source>
</evidence>
<dbReference type="Proteomes" id="UP000322000">
    <property type="component" value="Chromosome 17"/>
</dbReference>
<feature type="domain" description="Cullin family profile" evidence="10">
    <location>
        <begin position="440"/>
        <end position="667"/>
    </location>
</feature>
<evidence type="ECO:0000259" key="10">
    <source>
        <dbReference type="PROSITE" id="PS50069"/>
    </source>
</evidence>
<dbReference type="GO" id="GO:0006511">
    <property type="term" value="P:ubiquitin-dependent protein catabolic process"/>
    <property type="evidence" value="ECO:0007669"/>
    <property type="project" value="InterPro"/>
</dbReference>
<dbReference type="PROSITE" id="PS01256">
    <property type="entry name" value="CULLIN_1"/>
    <property type="match status" value="1"/>
</dbReference>
<dbReference type="RefSeq" id="XP_026739576.1">
    <property type="nucleotide sequence ID" value="XM_026883775.1"/>
</dbReference>
<keyword evidence="4" id="KW-0597">Phosphoprotein</keyword>
<dbReference type="InterPro" id="IPR045093">
    <property type="entry name" value="Cullin"/>
</dbReference>
<dbReference type="InterPro" id="IPR001373">
    <property type="entry name" value="Cullin_N"/>
</dbReference>
<dbReference type="RefSeq" id="XP_026739578.1">
    <property type="nucleotide sequence ID" value="XM_026883777.1"/>
</dbReference>
<dbReference type="FunFam" id="1.10.10.10:FF:000014">
    <property type="entry name" value="Cullin 1"/>
    <property type="match status" value="1"/>
</dbReference>
<dbReference type="InterPro" id="IPR059120">
    <property type="entry name" value="Cullin-like_AB"/>
</dbReference>
<organism evidence="11 13">
    <name type="scientific">Trichoplusia ni</name>
    <name type="common">Cabbage looper</name>
    <dbReference type="NCBI Taxonomy" id="7111"/>
    <lineage>
        <taxon>Eukaryota</taxon>
        <taxon>Metazoa</taxon>
        <taxon>Ecdysozoa</taxon>
        <taxon>Arthropoda</taxon>
        <taxon>Hexapoda</taxon>
        <taxon>Insecta</taxon>
        <taxon>Pterygota</taxon>
        <taxon>Neoptera</taxon>
        <taxon>Endopterygota</taxon>
        <taxon>Lepidoptera</taxon>
        <taxon>Glossata</taxon>
        <taxon>Ditrysia</taxon>
        <taxon>Noctuoidea</taxon>
        <taxon>Noctuidae</taxon>
        <taxon>Plusiinae</taxon>
        <taxon>Trichoplusia</taxon>
    </lineage>
</organism>
<evidence type="ECO:0000313" key="16">
    <source>
        <dbReference type="RefSeq" id="XP_026739580.1"/>
    </source>
</evidence>
<dbReference type="OrthoDB" id="27073at2759"/>
<evidence type="ECO:0000313" key="11">
    <source>
        <dbReference type="Proteomes" id="UP000322000"/>
    </source>
</evidence>
<dbReference type="InterPro" id="IPR016157">
    <property type="entry name" value="Cullin_CS"/>
</dbReference>
<dbReference type="Pfam" id="PF26557">
    <property type="entry name" value="Cullin_AB"/>
    <property type="match status" value="1"/>
</dbReference>
<dbReference type="Pfam" id="PF00888">
    <property type="entry name" value="Cullin"/>
    <property type="match status" value="1"/>
</dbReference>
<dbReference type="GeneID" id="113502276"/>
<dbReference type="SMART" id="SM00884">
    <property type="entry name" value="Cullin_Nedd8"/>
    <property type="match status" value="1"/>
</dbReference>
<dbReference type="InterPro" id="IPR019559">
    <property type="entry name" value="Cullin_neddylation_domain"/>
</dbReference>
<dbReference type="GO" id="GO:0031625">
    <property type="term" value="F:ubiquitin protein ligase binding"/>
    <property type="evidence" value="ECO:0007669"/>
    <property type="project" value="InterPro"/>
</dbReference>
<dbReference type="InterPro" id="IPR016159">
    <property type="entry name" value="Cullin_repeat-like_dom_sf"/>
</dbReference>
<evidence type="ECO:0000256" key="4">
    <source>
        <dbReference type="ARBA" id="ARBA00022553"/>
    </source>
</evidence>
<dbReference type="InterPro" id="IPR016158">
    <property type="entry name" value="Cullin_homology"/>
</dbReference>
<name>A0A7E5WGP3_TRINI</name>
<dbReference type="RefSeq" id="XP_026739579.1">
    <property type="nucleotide sequence ID" value="XM_026883778.1"/>
</dbReference>
<keyword evidence="11" id="KW-1185">Reference proteome</keyword>
<dbReference type="InterPro" id="IPR036317">
    <property type="entry name" value="Cullin_homology_sf"/>
</dbReference>
<keyword evidence="5" id="KW-0832">Ubl conjugation</keyword>
<keyword evidence="3" id="KW-1017">Isopeptide bond</keyword>
<evidence type="ECO:0000256" key="3">
    <source>
        <dbReference type="ARBA" id="ARBA00022499"/>
    </source>
</evidence>
<proteinExistence type="inferred from homology"/>
<evidence type="ECO:0000313" key="14">
    <source>
        <dbReference type="RefSeq" id="XP_026739578.1"/>
    </source>
</evidence>
<accession>A0A7E5WGP3</accession>
<dbReference type="SMART" id="SM00182">
    <property type="entry name" value="CULLIN"/>
    <property type="match status" value="1"/>
</dbReference>
<evidence type="ECO:0000313" key="12">
    <source>
        <dbReference type="RefSeq" id="XP_026739576.1"/>
    </source>
</evidence>
<dbReference type="SUPFAM" id="SSF74788">
    <property type="entry name" value="Cullin repeat-like"/>
    <property type="match status" value="1"/>
</dbReference>
<evidence type="ECO:0000313" key="13">
    <source>
        <dbReference type="RefSeq" id="XP_026739577.1"/>
    </source>
</evidence>
<comment type="pathway">
    <text evidence="1">Protein modification; protein ubiquitination.</text>
</comment>
<dbReference type="Gene3D" id="3.30.230.130">
    <property type="entry name" value="Cullin, Chain C, Domain 2"/>
    <property type="match status" value="1"/>
</dbReference>
<protein>
    <submittedName>
        <fullName evidence="12 13">Cullin-2</fullName>
    </submittedName>
</protein>
<dbReference type="KEGG" id="tnl:113502276"/>
<dbReference type="SUPFAM" id="SSF46785">
    <property type="entry name" value="Winged helix' DNA-binding domain"/>
    <property type="match status" value="1"/>
</dbReference>
<keyword evidence="6" id="KW-0007">Acetylation</keyword>
<dbReference type="InterPro" id="IPR036388">
    <property type="entry name" value="WH-like_DNA-bd_sf"/>
</dbReference>
<gene>
    <name evidence="12 13 14 15 16" type="primary">LOC113502276</name>
</gene>
<dbReference type="PANTHER" id="PTHR11932">
    <property type="entry name" value="CULLIN"/>
    <property type="match status" value="1"/>
</dbReference>
<evidence type="ECO:0000256" key="8">
    <source>
        <dbReference type="RuleBase" id="RU003829"/>
    </source>
</evidence>
<comment type="similarity">
    <text evidence="2 7 8">Belongs to the cullin family.</text>
</comment>
<dbReference type="SUPFAM" id="SSF75632">
    <property type="entry name" value="Cullin homology domain"/>
    <property type="match status" value="1"/>
</dbReference>
<feature type="region of interest" description="Disordered" evidence="9">
    <location>
        <begin position="414"/>
        <end position="438"/>
    </location>
</feature>
<dbReference type="Gene3D" id="1.20.1310.10">
    <property type="entry name" value="Cullin Repeats"/>
    <property type="match status" value="4"/>
</dbReference>
<dbReference type="InterPro" id="IPR036390">
    <property type="entry name" value="WH_DNA-bd_sf"/>
</dbReference>
<dbReference type="PROSITE" id="PS50069">
    <property type="entry name" value="CULLIN_2"/>
    <property type="match status" value="1"/>
</dbReference>